<dbReference type="STRING" id="266748.HY04_14785"/>
<protein>
    <submittedName>
        <fullName evidence="2">Uncharacterized protein</fullName>
    </submittedName>
</protein>
<organism evidence="2 3">
    <name type="scientific">Kaistella antarctica</name>
    <dbReference type="NCBI Taxonomy" id="266748"/>
    <lineage>
        <taxon>Bacteria</taxon>
        <taxon>Pseudomonadati</taxon>
        <taxon>Bacteroidota</taxon>
        <taxon>Flavobacteriia</taxon>
        <taxon>Flavobacteriales</taxon>
        <taxon>Weeksellaceae</taxon>
        <taxon>Chryseobacterium group</taxon>
        <taxon>Kaistella</taxon>
    </lineage>
</organism>
<dbReference type="Proteomes" id="UP000270036">
    <property type="component" value="Chromosome"/>
</dbReference>
<dbReference type="KEGG" id="cant:NCTC13489_00623"/>
<keyword evidence="1" id="KW-0472">Membrane</keyword>
<proteinExistence type="predicted"/>
<accession>A0A3S4UW13</accession>
<dbReference type="InterPro" id="IPR012340">
    <property type="entry name" value="NA-bd_OB-fold"/>
</dbReference>
<feature type="transmembrane region" description="Helical" evidence="1">
    <location>
        <begin position="89"/>
        <end position="109"/>
    </location>
</feature>
<evidence type="ECO:0000313" key="2">
    <source>
        <dbReference type="EMBL" id="VEH96861.1"/>
    </source>
</evidence>
<dbReference type="RefSeq" id="WP_198412569.1">
    <property type="nucleotide sequence ID" value="NZ_FOIX01000003.1"/>
</dbReference>
<gene>
    <name evidence="2" type="ORF">NCTC13489_00623</name>
</gene>
<dbReference type="EMBL" id="LR134441">
    <property type="protein sequence ID" value="VEH96861.1"/>
    <property type="molecule type" value="Genomic_DNA"/>
</dbReference>
<feature type="transmembrane region" description="Helical" evidence="1">
    <location>
        <begin position="67"/>
        <end position="83"/>
    </location>
</feature>
<feature type="transmembrane region" description="Helical" evidence="1">
    <location>
        <begin position="15"/>
        <end position="36"/>
    </location>
</feature>
<keyword evidence="1" id="KW-1133">Transmembrane helix</keyword>
<evidence type="ECO:0000256" key="1">
    <source>
        <dbReference type="SAM" id="Phobius"/>
    </source>
</evidence>
<dbReference type="AlphaFoldDB" id="A0A3S4UW13"/>
<sequence>MIPEFFSDMPALQQGFWYLAFFASSIFIFQTIMTFLGTDGSADLDADFDGDFHNVEAPFELFSFRNLINFLLGFGWTGVAFYGKMNEAILVIVAFAVGIIFVGIFFFIIKQILKLQEDNTFDINNTLGKTAEVYMTIPAHKLGSGKVQVSVKGSVHELEAVTEQEKKIYAGNKVRITRVENQVLFVEKI</sequence>
<name>A0A3S4UW13_9FLAO</name>
<dbReference type="Gene3D" id="2.40.50.140">
    <property type="entry name" value="Nucleic acid-binding proteins"/>
    <property type="match status" value="1"/>
</dbReference>
<reference evidence="2 3" key="1">
    <citation type="submission" date="2018-12" db="EMBL/GenBank/DDBJ databases">
        <authorList>
            <consortium name="Pathogen Informatics"/>
        </authorList>
    </citation>
    <scope>NUCLEOTIDE SEQUENCE [LARGE SCALE GENOMIC DNA]</scope>
    <source>
        <strain evidence="2 3">NCTC13489</strain>
    </source>
</reference>
<keyword evidence="1" id="KW-0812">Transmembrane</keyword>
<evidence type="ECO:0000313" key="3">
    <source>
        <dbReference type="Proteomes" id="UP000270036"/>
    </source>
</evidence>